<feature type="transmembrane region" description="Helical" evidence="6">
    <location>
        <begin position="170"/>
        <end position="189"/>
    </location>
</feature>
<keyword evidence="4 5" id="KW-0472">Membrane</keyword>
<feature type="transmembrane region" description="Helical" evidence="6">
    <location>
        <begin position="70"/>
        <end position="93"/>
    </location>
</feature>
<evidence type="ECO:0000259" key="7">
    <source>
        <dbReference type="PROSITE" id="PS50922"/>
    </source>
</evidence>
<dbReference type="GO" id="GO:0005886">
    <property type="term" value="C:plasma membrane"/>
    <property type="evidence" value="ECO:0007669"/>
    <property type="project" value="TreeGrafter"/>
</dbReference>
<dbReference type="SMART" id="SM00724">
    <property type="entry name" value="TLC"/>
    <property type="match status" value="1"/>
</dbReference>
<evidence type="ECO:0000256" key="4">
    <source>
        <dbReference type="ARBA" id="ARBA00023136"/>
    </source>
</evidence>
<dbReference type="OrthoDB" id="10266980at2759"/>
<dbReference type="Pfam" id="PF03798">
    <property type="entry name" value="TRAM_LAG1_CLN8"/>
    <property type="match status" value="1"/>
</dbReference>
<evidence type="ECO:0000313" key="8">
    <source>
        <dbReference type="EMBL" id="VFQ93960.1"/>
    </source>
</evidence>
<sequence>MGRRRGVDAGGQNKSGAFFFFTATLLVWAASLLFEIGFNRRTELSPIIAGFCLYQSANWFIRTCFNRDPLVVNTSVSLLHSSLTSVSVISVFANQWMRSSLSTMFGHSELVDHSWPWAYSALCISCGYFAYDQLDMLLYHLYSGWIPSILVHHLVLLICFTMALYRNVTINYLILTLVCELHSVFLHVRKLRRMAGVRGTSRSTLVKLEWCGNWTTYVLARFASHVLITMKLLKDAHKFNKGLELPLALLGMAGMNLLNVFLGVDLFKAYSREKNEHRDHHK</sequence>
<feature type="transmembrane region" description="Helical" evidence="6">
    <location>
        <begin position="113"/>
        <end position="131"/>
    </location>
</feature>
<feature type="domain" description="TLC" evidence="7">
    <location>
        <begin position="66"/>
        <end position="275"/>
    </location>
</feature>
<name>A0A484MYV7_9ASTE</name>
<reference evidence="8 9" key="1">
    <citation type="submission" date="2018-04" db="EMBL/GenBank/DDBJ databases">
        <authorList>
            <person name="Vogel A."/>
        </authorList>
    </citation>
    <scope>NUCLEOTIDE SEQUENCE [LARGE SCALE GENOMIC DNA]</scope>
</reference>
<proteinExistence type="predicted"/>
<feature type="transmembrane region" description="Helical" evidence="6">
    <location>
        <begin position="210"/>
        <end position="233"/>
    </location>
</feature>
<evidence type="ECO:0000313" key="9">
    <source>
        <dbReference type="Proteomes" id="UP000595140"/>
    </source>
</evidence>
<dbReference type="PANTHER" id="PTHR13439">
    <property type="entry name" value="CT120 PROTEIN"/>
    <property type="match status" value="1"/>
</dbReference>
<feature type="transmembrane region" description="Helical" evidence="6">
    <location>
        <begin position="245"/>
        <end position="267"/>
    </location>
</feature>
<evidence type="ECO:0000256" key="5">
    <source>
        <dbReference type="PROSITE-ProRule" id="PRU00205"/>
    </source>
</evidence>
<protein>
    <recommendedName>
        <fullName evidence="7">TLC domain-containing protein</fullName>
    </recommendedName>
</protein>
<dbReference type="EMBL" id="OOIL02005097">
    <property type="protein sequence ID" value="VFQ93960.1"/>
    <property type="molecule type" value="Genomic_DNA"/>
</dbReference>
<comment type="subcellular location">
    <subcellularLocation>
        <location evidence="1">Membrane</location>
        <topology evidence="1">Multi-pass membrane protein</topology>
    </subcellularLocation>
</comment>
<dbReference type="GO" id="GO:0007009">
    <property type="term" value="P:plasma membrane organization"/>
    <property type="evidence" value="ECO:0007669"/>
    <property type="project" value="TreeGrafter"/>
</dbReference>
<evidence type="ECO:0000256" key="2">
    <source>
        <dbReference type="ARBA" id="ARBA00022692"/>
    </source>
</evidence>
<dbReference type="GO" id="GO:0097035">
    <property type="term" value="P:regulation of membrane lipid distribution"/>
    <property type="evidence" value="ECO:0007669"/>
    <property type="project" value="TreeGrafter"/>
</dbReference>
<feature type="transmembrane region" description="Helical" evidence="6">
    <location>
        <begin position="16"/>
        <end position="38"/>
    </location>
</feature>
<dbReference type="AlphaFoldDB" id="A0A484MYV7"/>
<keyword evidence="9" id="KW-1185">Reference proteome</keyword>
<gene>
    <name evidence="8" type="ORF">CCAM_LOCUS35736</name>
</gene>
<dbReference type="PANTHER" id="PTHR13439:SF4">
    <property type="entry name" value="TLC DOMAIN-CONTAINING PROTEIN"/>
    <property type="match status" value="1"/>
</dbReference>
<dbReference type="PROSITE" id="PS50922">
    <property type="entry name" value="TLC"/>
    <property type="match status" value="1"/>
</dbReference>
<feature type="transmembrane region" description="Helical" evidence="6">
    <location>
        <begin position="143"/>
        <end position="164"/>
    </location>
</feature>
<accession>A0A484MYV7</accession>
<evidence type="ECO:0000256" key="1">
    <source>
        <dbReference type="ARBA" id="ARBA00004141"/>
    </source>
</evidence>
<organism evidence="8 9">
    <name type="scientific">Cuscuta campestris</name>
    <dbReference type="NCBI Taxonomy" id="132261"/>
    <lineage>
        <taxon>Eukaryota</taxon>
        <taxon>Viridiplantae</taxon>
        <taxon>Streptophyta</taxon>
        <taxon>Embryophyta</taxon>
        <taxon>Tracheophyta</taxon>
        <taxon>Spermatophyta</taxon>
        <taxon>Magnoliopsida</taxon>
        <taxon>eudicotyledons</taxon>
        <taxon>Gunneridae</taxon>
        <taxon>Pentapetalae</taxon>
        <taxon>asterids</taxon>
        <taxon>lamiids</taxon>
        <taxon>Solanales</taxon>
        <taxon>Convolvulaceae</taxon>
        <taxon>Cuscuteae</taxon>
        <taxon>Cuscuta</taxon>
        <taxon>Cuscuta subgen. Grammica</taxon>
        <taxon>Cuscuta sect. Cleistogrammica</taxon>
    </lineage>
</organism>
<dbReference type="InterPro" id="IPR050846">
    <property type="entry name" value="TLCD"/>
</dbReference>
<evidence type="ECO:0000256" key="6">
    <source>
        <dbReference type="SAM" id="Phobius"/>
    </source>
</evidence>
<keyword evidence="3 6" id="KW-1133">Transmembrane helix</keyword>
<keyword evidence="2 5" id="KW-0812">Transmembrane</keyword>
<dbReference type="Proteomes" id="UP000595140">
    <property type="component" value="Unassembled WGS sequence"/>
</dbReference>
<evidence type="ECO:0000256" key="3">
    <source>
        <dbReference type="ARBA" id="ARBA00022989"/>
    </source>
</evidence>
<dbReference type="GO" id="GO:0055091">
    <property type="term" value="P:phospholipid homeostasis"/>
    <property type="evidence" value="ECO:0007669"/>
    <property type="project" value="TreeGrafter"/>
</dbReference>
<dbReference type="GO" id="GO:0071709">
    <property type="term" value="P:membrane assembly"/>
    <property type="evidence" value="ECO:0007669"/>
    <property type="project" value="TreeGrafter"/>
</dbReference>
<dbReference type="InterPro" id="IPR006634">
    <property type="entry name" value="TLC-dom"/>
</dbReference>